<dbReference type="AlphaFoldDB" id="A0A0D8FUB3"/>
<evidence type="ECO:0000256" key="1">
    <source>
        <dbReference type="SAM" id="Phobius"/>
    </source>
</evidence>
<dbReference type="PANTHER" id="PTHR39157">
    <property type="entry name" value="INTEGRAL MEMBRANE PROTEIN-RELATED"/>
    <property type="match status" value="1"/>
</dbReference>
<dbReference type="GeneID" id="78372796"/>
<comment type="caution">
    <text evidence="2">The sequence shown here is derived from an EMBL/GenBank/DDBJ whole genome shotgun (WGS) entry which is preliminary data.</text>
</comment>
<evidence type="ECO:0000313" key="2">
    <source>
        <dbReference type="EMBL" id="KJE76549.1"/>
    </source>
</evidence>
<proteinExistence type="predicted"/>
<keyword evidence="1" id="KW-0812">Transmembrane</keyword>
<evidence type="ECO:0000313" key="3">
    <source>
        <dbReference type="Proteomes" id="UP000032336"/>
    </source>
</evidence>
<accession>A0A0D8FUB3</accession>
<reference evidence="2 3" key="1">
    <citation type="submission" date="2015-01" db="EMBL/GenBank/DDBJ databases">
        <title>Draft genome of the acidophilic iron oxidizer Ferrimicrobium acidiphilum strain T23.</title>
        <authorList>
            <person name="Poehlein A."/>
            <person name="Eisen S."/>
            <person name="Schloemann M."/>
            <person name="Johnson B.D."/>
            <person name="Daniel R."/>
            <person name="Muehling M."/>
        </authorList>
    </citation>
    <scope>NUCLEOTIDE SEQUENCE [LARGE SCALE GENOMIC DNA]</scope>
    <source>
        <strain evidence="2 3">T23</strain>
    </source>
</reference>
<dbReference type="OrthoDB" id="4715794at2"/>
<feature type="transmembrane region" description="Helical" evidence="1">
    <location>
        <begin position="125"/>
        <end position="145"/>
    </location>
</feature>
<organism evidence="2 3">
    <name type="scientific">Ferrimicrobium acidiphilum DSM 19497</name>
    <dbReference type="NCBI Taxonomy" id="1121877"/>
    <lineage>
        <taxon>Bacteria</taxon>
        <taxon>Bacillati</taxon>
        <taxon>Actinomycetota</taxon>
        <taxon>Acidimicrobiia</taxon>
        <taxon>Acidimicrobiales</taxon>
        <taxon>Acidimicrobiaceae</taxon>
        <taxon>Ferrimicrobium</taxon>
    </lineage>
</organism>
<keyword evidence="3" id="KW-1185">Reference proteome</keyword>
<dbReference type="EMBL" id="JXUW01000014">
    <property type="protein sequence ID" value="KJE76549.1"/>
    <property type="molecule type" value="Genomic_DNA"/>
</dbReference>
<evidence type="ECO:0008006" key="4">
    <source>
        <dbReference type="Google" id="ProtNLM"/>
    </source>
</evidence>
<protein>
    <recommendedName>
        <fullName evidence="4">DoxX</fullName>
    </recommendedName>
</protein>
<keyword evidence="1" id="KW-1133">Transmembrane helix</keyword>
<gene>
    <name evidence="2" type="ORF">FEAC_16260</name>
</gene>
<keyword evidence="1" id="KW-0472">Membrane</keyword>
<dbReference type="RefSeq" id="WP_052566032.1">
    <property type="nucleotide sequence ID" value="NZ_JQKF01000011.1"/>
</dbReference>
<feature type="transmembrane region" description="Helical" evidence="1">
    <location>
        <begin position="151"/>
        <end position="174"/>
    </location>
</feature>
<dbReference type="STRING" id="1121877.FEAC_16260"/>
<sequence>MAKVGIIGHRETESKSTKYIDTTTIEEPRVARYVFAGKAASWIWLIVRLWLGYEWINAGVSKLWGAESAAFWRTGLGVKGFVLGAIAESKGPHAQVSYGWWVAILRHGVLPHYLLVARMDAVAEFAIGILLVLGAFTAIAAFFGLALNFSYVFSGAISTNPVFIILGIGLVLAWRNAGWLGLDRYLLGRLGTPWQHRTTSPSEPRAQESTNR</sequence>
<dbReference type="PANTHER" id="PTHR39157:SF1">
    <property type="entry name" value="DOXX FAMILY PROTEIN"/>
    <property type="match status" value="1"/>
</dbReference>
<dbReference type="eggNOG" id="COG2259">
    <property type="taxonomic scope" value="Bacteria"/>
</dbReference>
<dbReference type="Proteomes" id="UP000032336">
    <property type="component" value="Unassembled WGS sequence"/>
</dbReference>
<name>A0A0D8FUB3_9ACTN</name>